<keyword evidence="2" id="KW-1133">Transmembrane helix</keyword>
<dbReference type="InterPro" id="IPR000601">
    <property type="entry name" value="PKD_dom"/>
</dbReference>
<dbReference type="CDD" id="cd00146">
    <property type="entry name" value="PKD"/>
    <property type="match status" value="6"/>
</dbReference>
<organism evidence="4 5">
    <name type="scientific">Methanolapillus millepedarum</name>
    <dbReference type="NCBI Taxonomy" id="3028296"/>
    <lineage>
        <taxon>Archaea</taxon>
        <taxon>Methanobacteriati</taxon>
        <taxon>Methanobacteriota</taxon>
        <taxon>Stenosarchaea group</taxon>
        <taxon>Methanomicrobia</taxon>
        <taxon>Methanosarcinales</taxon>
        <taxon>Methanosarcinaceae</taxon>
        <taxon>Methanolapillus</taxon>
    </lineage>
</organism>
<proteinExistence type="predicted"/>
<dbReference type="Gene3D" id="2.60.40.10">
    <property type="entry name" value="Immunoglobulins"/>
    <property type="match status" value="6"/>
</dbReference>
<feature type="domain" description="PKD" evidence="3">
    <location>
        <begin position="129"/>
        <end position="212"/>
    </location>
</feature>
<dbReference type="EMBL" id="CP131060">
    <property type="protein sequence ID" value="WNY26233.1"/>
    <property type="molecule type" value="Genomic_DNA"/>
</dbReference>
<evidence type="ECO:0000313" key="4">
    <source>
        <dbReference type="EMBL" id="WNY26233.1"/>
    </source>
</evidence>
<dbReference type="AlphaFoldDB" id="A0AA96V4U7"/>
<accession>A0AA96V4U7</accession>
<feature type="region of interest" description="Disordered" evidence="1">
    <location>
        <begin position="546"/>
        <end position="571"/>
    </location>
</feature>
<keyword evidence="2" id="KW-0812">Transmembrane</keyword>
<sequence>MKTHGNHFGKLMGTALVLCLLLALFPAVTVAAPSDGYIEVGTIPVPDFVGTPLRGKAPLTVAFTDQSAGARQNMTYNWSFGDGSYSNTAGDVTHTYTKEGNYTVTLTITNNYGTKNMTKTNYIYVGSGPVANFTANQTASNSVLNVKFTDQSLGNPTTYLWNFGDGTTSNEKSPTHTYDKVGSYTVSLTVSNEFGNDTMTKTGYINIGVAPYVFFTANSTCDNTKQIVFTTYGQVTDPATYNWNFGDGTTSTEKNPTHNYKSAGVYNVTLNVTDKYATITYSLKNVVVSDTVKADFTATNNQGAAPLKVQFTDQSIGSGNLTYLWNFGDGTTSTDKNPSHTYNQTGTYTVALTVVSSCGVNSVVKQNFVSVGKTPVADFSGTPTDGSATLSVQYTDKSQGENLTYSWDFGDGTTSTEKNPKHNYTTGGAYTVKLTVKNQYGNNTMTKEKYITVGSAPRADFQADVLSGVAPHPVQFTDLSSGNPTSWSWDFGDGGTSTEKNPRHTYQKSGYYNVTLTVKNQYGESTLLRLGDGQKIYLEDQKVNNTTNETNNTTNVTNNTTNATNNTTKPESSIPGFEVVFAIAAILGLVGVGLYKRRK</sequence>
<feature type="transmembrane region" description="Helical" evidence="2">
    <location>
        <begin position="574"/>
        <end position="595"/>
    </location>
</feature>
<feature type="compositionally biased region" description="Low complexity" evidence="1">
    <location>
        <begin position="546"/>
        <end position="568"/>
    </location>
</feature>
<keyword evidence="5" id="KW-1185">Reference proteome</keyword>
<dbReference type="InterPro" id="IPR022409">
    <property type="entry name" value="PKD/Chitinase_dom"/>
</dbReference>
<dbReference type="PROSITE" id="PS50093">
    <property type="entry name" value="PKD"/>
    <property type="match status" value="6"/>
</dbReference>
<dbReference type="FunFam" id="2.60.40.10:FF:000270">
    <property type="entry name" value="Cell surface protein"/>
    <property type="match status" value="5"/>
</dbReference>
<gene>
    <name evidence="4" type="ORF">MsAc7_18090</name>
</gene>
<evidence type="ECO:0000313" key="5">
    <source>
        <dbReference type="Proteomes" id="UP001303587"/>
    </source>
</evidence>
<evidence type="ECO:0000259" key="3">
    <source>
        <dbReference type="PROSITE" id="PS50093"/>
    </source>
</evidence>
<dbReference type="Proteomes" id="UP001303587">
    <property type="component" value="Chromosome"/>
</dbReference>
<protein>
    <recommendedName>
        <fullName evidence="3">PKD domain-containing protein</fullName>
    </recommendedName>
</protein>
<feature type="domain" description="PKD" evidence="3">
    <location>
        <begin position="292"/>
        <end position="371"/>
    </location>
</feature>
<dbReference type="SUPFAM" id="SSF49299">
    <property type="entry name" value="PKD domain"/>
    <property type="match status" value="6"/>
</dbReference>
<feature type="domain" description="PKD" evidence="3">
    <location>
        <begin position="457"/>
        <end position="526"/>
    </location>
</feature>
<evidence type="ECO:0000256" key="2">
    <source>
        <dbReference type="SAM" id="Phobius"/>
    </source>
</evidence>
<dbReference type="PANTHER" id="PTHR36842:SF1">
    <property type="entry name" value="PROTEIN TOLB"/>
    <property type="match status" value="1"/>
</dbReference>
<feature type="domain" description="PKD" evidence="3">
    <location>
        <begin position="211"/>
        <end position="295"/>
    </location>
</feature>
<dbReference type="InterPro" id="IPR013783">
    <property type="entry name" value="Ig-like_fold"/>
</dbReference>
<dbReference type="InterPro" id="IPR035986">
    <property type="entry name" value="PKD_dom_sf"/>
</dbReference>
<keyword evidence="2" id="KW-0472">Membrane</keyword>
<dbReference type="Pfam" id="PF18911">
    <property type="entry name" value="PKD_4"/>
    <property type="match status" value="6"/>
</dbReference>
<dbReference type="SMART" id="SM00089">
    <property type="entry name" value="PKD"/>
    <property type="match status" value="6"/>
</dbReference>
<dbReference type="PANTHER" id="PTHR36842">
    <property type="entry name" value="PROTEIN TOLB HOMOLOG"/>
    <property type="match status" value="1"/>
</dbReference>
<evidence type="ECO:0000256" key="1">
    <source>
        <dbReference type="SAM" id="MobiDB-lite"/>
    </source>
</evidence>
<feature type="domain" description="PKD" evidence="3">
    <location>
        <begin position="375"/>
        <end position="458"/>
    </location>
</feature>
<reference evidence="4 5" key="1">
    <citation type="submission" date="2023-07" db="EMBL/GenBank/DDBJ databases">
        <title>Closed genoem sequence of Methanosarcinaceae archaeon Ac7.</title>
        <authorList>
            <person name="Poehlein A."/>
            <person name="Protasov E."/>
            <person name="Platt K."/>
            <person name="Reeh H."/>
            <person name="Daniel R."/>
            <person name="Brune A."/>
        </authorList>
    </citation>
    <scope>NUCLEOTIDE SEQUENCE [LARGE SCALE GENOMIC DNA]</scope>
    <source>
        <strain evidence="4 5">Ac7</strain>
    </source>
</reference>
<feature type="domain" description="PKD" evidence="3">
    <location>
        <begin position="44"/>
        <end position="130"/>
    </location>
</feature>
<name>A0AA96V4U7_9EURY</name>
<dbReference type="GeneID" id="89230902"/>
<dbReference type="RefSeq" id="WP_338102560.1">
    <property type="nucleotide sequence ID" value="NZ_CP131060.1"/>
</dbReference>